<proteinExistence type="predicted"/>
<dbReference type="SUPFAM" id="SSF54909">
    <property type="entry name" value="Dimeric alpha+beta barrel"/>
    <property type="match status" value="1"/>
</dbReference>
<reference evidence="2 3" key="1">
    <citation type="submission" date="2022-03" db="EMBL/GenBank/DDBJ databases">
        <title>Isotopic signatures of nitrous oxide derived from detoxification processes.</title>
        <authorList>
            <person name="Behrendt U."/>
            <person name="Buchen C."/>
            <person name="Well R."/>
            <person name="Ulrich A."/>
            <person name="Rohe L."/>
            <person name="Kolb S."/>
            <person name="Schloter M."/>
            <person name="Horn M.A."/>
            <person name="Augustin J."/>
        </authorList>
    </citation>
    <scope>NUCLEOTIDE SEQUENCE [LARGE SCALE GENOMIC DNA]</scope>
    <source>
        <strain evidence="2 3">S4-C24</strain>
        <plasmid evidence="2 3">p1</plasmid>
    </source>
</reference>
<feature type="domain" description="NIPSNAP" evidence="1">
    <location>
        <begin position="80"/>
        <end position="174"/>
    </location>
</feature>
<gene>
    <name evidence="2" type="ORF">MNQ99_18565</name>
</gene>
<protein>
    <submittedName>
        <fullName evidence="2">NIPSNAP family protein</fullName>
    </submittedName>
</protein>
<dbReference type="RefSeq" id="WP_241915573.1">
    <property type="nucleotide sequence ID" value="NZ_CP093327.1"/>
</dbReference>
<evidence type="ECO:0000313" key="2">
    <source>
        <dbReference type="EMBL" id="UNK47876.1"/>
    </source>
</evidence>
<dbReference type="Pfam" id="PF07978">
    <property type="entry name" value="NIPSNAP"/>
    <property type="match status" value="1"/>
</dbReference>
<keyword evidence="3" id="KW-1185">Reference proteome</keyword>
<evidence type="ECO:0000313" key="3">
    <source>
        <dbReference type="Proteomes" id="UP000829069"/>
    </source>
</evidence>
<dbReference type="EMBL" id="CP093327">
    <property type="protein sequence ID" value="UNK47876.1"/>
    <property type="molecule type" value="Genomic_DNA"/>
</dbReference>
<evidence type="ECO:0000259" key="1">
    <source>
        <dbReference type="Pfam" id="PF07978"/>
    </source>
</evidence>
<dbReference type="InterPro" id="IPR011008">
    <property type="entry name" value="Dimeric_a/b-barrel"/>
</dbReference>
<keyword evidence="2" id="KW-0614">Plasmid</keyword>
<organism evidence="2 3">
    <name type="scientific">Arthrobacter sulfonylureivorans</name>
    <dbReference type="NCBI Taxonomy" id="2486855"/>
    <lineage>
        <taxon>Bacteria</taxon>
        <taxon>Bacillati</taxon>
        <taxon>Actinomycetota</taxon>
        <taxon>Actinomycetes</taxon>
        <taxon>Micrococcales</taxon>
        <taxon>Micrococcaceae</taxon>
        <taxon>Arthrobacter</taxon>
    </lineage>
</organism>
<dbReference type="Gene3D" id="3.30.70.100">
    <property type="match status" value="1"/>
</dbReference>
<dbReference type="InterPro" id="IPR012577">
    <property type="entry name" value="NIPSNAP"/>
</dbReference>
<sequence length="188" mass="21804">MDQIVDRSKSTHVQTYLSSIQFEAASTALSRRDGCDVAACPRNGKRTRIIILQPVDTSIRLLNDHSMKTEVAPRNMNVWELRRYRAPAGRAEDLRRRFLEAALPGFERNGMRLLGLWQSFDNSHEFWYILGFKSKQHREDAWSSLRQDPVWQEARESSEFHGPIVLEQDSVLMRGLAECETLIEEVQE</sequence>
<geneLocation type="plasmid" evidence="2 3">
    <name>p1</name>
</geneLocation>
<accession>A0ABY3WEI9</accession>
<name>A0ABY3WEI9_9MICC</name>
<dbReference type="Proteomes" id="UP000829069">
    <property type="component" value="Plasmid p1"/>
</dbReference>